<dbReference type="Proteomes" id="UP001589738">
    <property type="component" value="Unassembled WGS sequence"/>
</dbReference>
<name>A0ABV6KP83_9BACI</name>
<accession>A0ABV6KP83</accession>
<evidence type="ECO:0000313" key="1">
    <source>
        <dbReference type="EMBL" id="MFC0474860.1"/>
    </source>
</evidence>
<reference evidence="1 2" key="1">
    <citation type="submission" date="2024-09" db="EMBL/GenBank/DDBJ databases">
        <authorList>
            <person name="Sun Q."/>
            <person name="Mori K."/>
        </authorList>
    </citation>
    <scope>NUCLEOTIDE SEQUENCE [LARGE SCALE GENOMIC DNA]</scope>
    <source>
        <strain evidence="1 2">CGMCC 1.9126</strain>
    </source>
</reference>
<comment type="caution">
    <text evidence="1">The sequence shown here is derived from an EMBL/GenBank/DDBJ whole genome shotgun (WGS) entry which is preliminary data.</text>
</comment>
<proteinExistence type="predicted"/>
<organism evidence="1 2">
    <name type="scientific">Robertmurraya beringensis</name>
    <dbReference type="NCBI Taxonomy" id="641660"/>
    <lineage>
        <taxon>Bacteria</taxon>
        <taxon>Bacillati</taxon>
        <taxon>Bacillota</taxon>
        <taxon>Bacilli</taxon>
        <taxon>Bacillales</taxon>
        <taxon>Bacillaceae</taxon>
        <taxon>Robertmurraya</taxon>
    </lineage>
</organism>
<sequence>MVTAIVIPIIIIYFYLISKRELQSHTEQWLALEQVYEEAIVTGKIHQINITKERFYYHRYIHIVKLTLIHNGTTTVVSKITPIVKGKVLTNDFEIGVEVRVYGNWKEGHFRFGRYDIL</sequence>
<dbReference type="EMBL" id="JBHLUU010000016">
    <property type="protein sequence ID" value="MFC0474860.1"/>
    <property type="molecule type" value="Genomic_DNA"/>
</dbReference>
<dbReference type="RefSeq" id="WP_340903093.1">
    <property type="nucleotide sequence ID" value="NZ_JBHLUU010000016.1"/>
</dbReference>
<gene>
    <name evidence="1" type="ORF">ACFFHF_06040</name>
</gene>
<keyword evidence="2" id="KW-1185">Reference proteome</keyword>
<protein>
    <submittedName>
        <fullName evidence="1">Uncharacterized protein</fullName>
    </submittedName>
</protein>
<evidence type="ECO:0000313" key="2">
    <source>
        <dbReference type="Proteomes" id="UP001589738"/>
    </source>
</evidence>